<comment type="catalytic activity">
    <reaction evidence="8">
        <text>L-threonyl-[protein] + ATP = O-phospho-L-threonyl-[protein] + ADP + H(+)</text>
        <dbReference type="Rhea" id="RHEA:46608"/>
        <dbReference type="Rhea" id="RHEA-COMP:11060"/>
        <dbReference type="Rhea" id="RHEA-COMP:11605"/>
        <dbReference type="ChEBI" id="CHEBI:15378"/>
        <dbReference type="ChEBI" id="CHEBI:30013"/>
        <dbReference type="ChEBI" id="CHEBI:30616"/>
        <dbReference type="ChEBI" id="CHEBI:61977"/>
        <dbReference type="ChEBI" id="CHEBI:456216"/>
        <dbReference type="EC" id="2.7.11.1"/>
    </reaction>
</comment>
<dbReference type="PROSITE" id="PS50011">
    <property type="entry name" value="PROTEIN_KINASE_DOM"/>
    <property type="match status" value="1"/>
</dbReference>
<evidence type="ECO:0000256" key="2">
    <source>
        <dbReference type="ARBA" id="ARBA00012513"/>
    </source>
</evidence>
<proteinExistence type="inferred from homology"/>
<evidence type="ECO:0000256" key="3">
    <source>
        <dbReference type="ARBA" id="ARBA00022527"/>
    </source>
</evidence>
<feature type="binding site" evidence="10">
    <location>
        <position position="38"/>
    </location>
    <ligand>
        <name>ATP</name>
        <dbReference type="ChEBI" id="CHEBI:30616"/>
    </ligand>
</feature>
<accession>A0ABD3UR80</accession>
<dbReference type="GO" id="GO:0005524">
    <property type="term" value="F:ATP binding"/>
    <property type="evidence" value="ECO:0007669"/>
    <property type="project" value="UniProtKB-UniRule"/>
</dbReference>
<dbReference type="SUPFAM" id="SSF56112">
    <property type="entry name" value="Protein kinase-like (PK-like)"/>
    <property type="match status" value="1"/>
</dbReference>
<organism evidence="14 15">
    <name type="scientific">Sinanodonta woodiana</name>
    <name type="common">Chinese pond mussel</name>
    <name type="synonym">Anodonta woodiana</name>
    <dbReference type="NCBI Taxonomy" id="1069815"/>
    <lineage>
        <taxon>Eukaryota</taxon>
        <taxon>Metazoa</taxon>
        <taxon>Spiralia</taxon>
        <taxon>Lophotrochozoa</taxon>
        <taxon>Mollusca</taxon>
        <taxon>Bivalvia</taxon>
        <taxon>Autobranchia</taxon>
        <taxon>Heteroconchia</taxon>
        <taxon>Palaeoheterodonta</taxon>
        <taxon>Unionida</taxon>
        <taxon>Unionoidea</taxon>
        <taxon>Unionidae</taxon>
        <taxon>Unioninae</taxon>
        <taxon>Sinanodonta</taxon>
    </lineage>
</organism>
<evidence type="ECO:0000256" key="10">
    <source>
        <dbReference type="PROSITE-ProRule" id="PRU10141"/>
    </source>
</evidence>
<sequence>MEVYGNYRLYEVLGKGTYGTVHKCKRVDNKDGEKLAVKLIKVQGLKTKEKDYLNRELNLLRTVTHKNIVQLIECFLSDDKCQMCIVMEFCAGGTLKQYVDRKKGNIKEIKCLCILRQMCEAVKFLYLKAIIHRDIKTTNVLLTQDKTVKLADFGVAKLMNNPEMMNLTSYVGTPNYMSPEMVLDQPYDHKLDMWGIGICLYEMMAKKQLFEVESLPKLKEEMIKYEEPDTSNLPYSKELIAILKHLLRKESTQRPTPFQLHLWIENISQKRLTAATASDFTYEESSHQQHGDITARNGSPRKDDAPTSKSLENTQRQDITQRTHASLRASTVHTGASYDPNTPQRTKEDKLSQSLPSPLKTDQDKCDTSGYESDQGKMKQRRRVMNPRKKNSVNPSDHYRYFTNELGDNMADQINDILQQTLHMSDQELLATLEPLVGTEIIDKYKKDILNWQKVIKPWQSAF</sequence>
<gene>
    <name evidence="14" type="ORF">ACJMK2_015381</name>
</gene>
<evidence type="ECO:0000256" key="4">
    <source>
        <dbReference type="ARBA" id="ARBA00022679"/>
    </source>
</evidence>
<keyword evidence="6" id="KW-0418">Kinase</keyword>
<feature type="compositionally biased region" description="Polar residues" evidence="12">
    <location>
        <begin position="307"/>
        <end position="344"/>
    </location>
</feature>
<dbReference type="Pfam" id="PF00069">
    <property type="entry name" value="Pkinase"/>
    <property type="match status" value="1"/>
</dbReference>
<evidence type="ECO:0000313" key="15">
    <source>
        <dbReference type="Proteomes" id="UP001634394"/>
    </source>
</evidence>
<evidence type="ECO:0000256" key="6">
    <source>
        <dbReference type="ARBA" id="ARBA00022777"/>
    </source>
</evidence>
<dbReference type="EMBL" id="JBJQND010000015">
    <property type="protein sequence ID" value="KAL3851652.1"/>
    <property type="molecule type" value="Genomic_DNA"/>
</dbReference>
<dbReference type="InterPro" id="IPR051131">
    <property type="entry name" value="NEK_Ser/Thr_kinase_NIMA"/>
</dbReference>
<keyword evidence="3 11" id="KW-0723">Serine/threonine-protein kinase</keyword>
<dbReference type="PANTHER" id="PTHR44899:SF3">
    <property type="entry name" value="SERINE_THREONINE-PROTEIN KINASE NEK1"/>
    <property type="match status" value="1"/>
</dbReference>
<dbReference type="PROSITE" id="PS00108">
    <property type="entry name" value="PROTEIN_KINASE_ST"/>
    <property type="match status" value="1"/>
</dbReference>
<dbReference type="Gene3D" id="1.10.510.10">
    <property type="entry name" value="Transferase(Phosphotransferase) domain 1"/>
    <property type="match status" value="1"/>
</dbReference>
<name>A0ABD3UR80_SINWO</name>
<evidence type="ECO:0000256" key="1">
    <source>
        <dbReference type="ARBA" id="ARBA00010886"/>
    </source>
</evidence>
<evidence type="ECO:0000256" key="8">
    <source>
        <dbReference type="ARBA" id="ARBA00047899"/>
    </source>
</evidence>
<dbReference type="EC" id="2.7.11.1" evidence="2"/>
<dbReference type="GO" id="GO:0004674">
    <property type="term" value="F:protein serine/threonine kinase activity"/>
    <property type="evidence" value="ECO:0007669"/>
    <property type="project" value="UniProtKB-KW"/>
</dbReference>
<keyword evidence="5 10" id="KW-0547">Nucleotide-binding</keyword>
<dbReference type="PROSITE" id="PS00107">
    <property type="entry name" value="PROTEIN_KINASE_ATP"/>
    <property type="match status" value="1"/>
</dbReference>
<dbReference type="AlphaFoldDB" id="A0ABD3UR80"/>
<dbReference type="SMART" id="SM00220">
    <property type="entry name" value="S_TKc"/>
    <property type="match status" value="1"/>
</dbReference>
<dbReference type="InterPro" id="IPR017441">
    <property type="entry name" value="Protein_kinase_ATP_BS"/>
</dbReference>
<evidence type="ECO:0000256" key="11">
    <source>
        <dbReference type="RuleBase" id="RU000304"/>
    </source>
</evidence>
<feature type="domain" description="Protein kinase" evidence="13">
    <location>
        <begin position="7"/>
        <end position="264"/>
    </location>
</feature>
<feature type="compositionally biased region" description="Basic residues" evidence="12">
    <location>
        <begin position="378"/>
        <end position="391"/>
    </location>
</feature>
<evidence type="ECO:0000313" key="14">
    <source>
        <dbReference type="EMBL" id="KAL3851652.1"/>
    </source>
</evidence>
<feature type="region of interest" description="Disordered" evidence="12">
    <location>
        <begin position="279"/>
        <end position="397"/>
    </location>
</feature>
<evidence type="ECO:0000256" key="7">
    <source>
        <dbReference type="ARBA" id="ARBA00022840"/>
    </source>
</evidence>
<evidence type="ECO:0000256" key="9">
    <source>
        <dbReference type="ARBA" id="ARBA00048679"/>
    </source>
</evidence>
<dbReference type="Proteomes" id="UP001634394">
    <property type="component" value="Unassembled WGS sequence"/>
</dbReference>
<dbReference type="InterPro" id="IPR008271">
    <property type="entry name" value="Ser/Thr_kinase_AS"/>
</dbReference>
<comment type="caution">
    <text evidence="14">The sequence shown here is derived from an EMBL/GenBank/DDBJ whole genome shotgun (WGS) entry which is preliminary data.</text>
</comment>
<dbReference type="PANTHER" id="PTHR44899">
    <property type="entry name" value="CAMK FAMILY PROTEIN KINASE"/>
    <property type="match status" value="1"/>
</dbReference>
<keyword evidence="4" id="KW-0808">Transferase</keyword>
<reference evidence="14 15" key="1">
    <citation type="submission" date="2024-11" db="EMBL/GenBank/DDBJ databases">
        <title>Chromosome-level genome assembly of the freshwater bivalve Anodonta woodiana.</title>
        <authorList>
            <person name="Chen X."/>
        </authorList>
    </citation>
    <scope>NUCLEOTIDE SEQUENCE [LARGE SCALE GENOMIC DNA]</scope>
    <source>
        <strain evidence="14">MN2024</strain>
        <tissue evidence="14">Gills</tissue>
    </source>
</reference>
<keyword evidence="7 10" id="KW-0067">ATP-binding</keyword>
<protein>
    <recommendedName>
        <fullName evidence="2">non-specific serine/threonine protein kinase</fullName>
        <ecNumber evidence="2">2.7.11.1</ecNumber>
    </recommendedName>
</protein>
<dbReference type="InterPro" id="IPR011009">
    <property type="entry name" value="Kinase-like_dom_sf"/>
</dbReference>
<comment type="catalytic activity">
    <reaction evidence="9">
        <text>L-seryl-[protein] + ATP = O-phospho-L-seryl-[protein] + ADP + H(+)</text>
        <dbReference type="Rhea" id="RHEA:17989"/>
        <dbReference type="Rhea" id="RHEA-COMP:9863"/>
        <dbReference type="Rhea" id="RHEA-COMP:11604"/>
        <dbReference type="ChEBI" id="CHEBI:15378"/>
        <dbReference type="ChEBI" id="CHEBI:29999"/>
        <dbReference type="ChEBI" id="CHEBI:30616"/>
        <dbReference type="ChEBI" id="CHEBI:83421"/>
        <dbReference type="ChEBI" id="CHEBI:456216"/>
        <dbReference type="EC" id="2.7.11.1"/>
    </reaction>
</comment>
<evidence type="ECO:0000256" key="12">
    <source>
        <dbReference type="SAM" id="MobiDB-lite"/>
    </source>
</evidence>
<evidence type="ECO:0000256" key="5">
    <source>
        <dbReference type="ARBA" id="ARBA00022741"/>
    </source>
</evidence>
<comment type="similarity">
    <text evidence="1">Belongs to the protein kinase superfamily. NEK Ser/Thr protein kinase family. NIMA subfamily.</text>
</comment>
<evidence type="ECO:0000259" key="13">
    <source>
        <dbReference type="PROSITE" id="PS50011"/>
    </source>
</evidence>
<keyword evidence="15" id="KW-1185">Reference proteome</keyword>
<dbReference type="InterPro" id="IPR000719">
    <property type="entry name" value="Prot_kinase_dom"/>
</dbReference>